<name>A0ABW7LH03_9RHOB</name>
<accession>A0ABW7LH03</accession>
<dbReference type="RefSeq" id="WP_395132485.1">
    <property type="nucleotide sequence ID" value="NZ_JBIMPR010000003.1"/>
</dbReference>
<gene>
    <name evidence="1" type="ORF">ACHFJ0_05160</name>
</gene>
<keyword evidence="2" id="KW-1185">Reference proteome</keyword>
<evidence type="ECO:0000313" key="1">
    <source>
        <dbReference type="EMBL" id="MFH5773620.1"/>
    </source>
</evidence>
<sequence length="80" mass="8323">MLPIILAAATCVATPDAYEQLAEKYHESRALVGLSQSGAILEIWTGPEGSWTALLTRPDGLSCILDAGQGATVVVQGEPV</sequence>
<dbReference type="EMBL" id="JBIMPR010000003">
    <property type="protein sequence ID" value="MFH5773620.1"/>
    <property type="molecule type" value="Genomic_DNA"/>
</dbReference>
<reference evidence="1 2" key="1">
    <citation type="submission" date="2024-10" db="EMBL/GenBank/DDBJ databases">
        <title>Paracoccus drimophilus sp. nov., a novel bacterium from corn roots in Hunan.</title>
        <authorList>
            <person name="Li X."/>
        </authorList>
    </citation>
    <scope>NUCLEOTIDE SEQUENCE [LARGE SCALE GENOMIC DNA]</scope>
    <source>
        <strain evidence="1 2">NGMCC 1.201697</strain>
    </source>
</reference>
<protein>
    <submittedName>
        <fullName evidence="1">Uncharacterized protein</fullName>
    </submittedName>
</protein>
<proteinExistence type="predicted"/>
<comment type="caution">
    <text evidence="1">The sequence shown here is derived from an EMBL/GenBank/DDBJ whole genome shotgun (WGS) entry which is preliminary data.</text>
</comment>
<organism evidence="1 2">
    <name type="scientific">Paracoccus broussonetiae subsp. drimophilus</name>
    <dbReference type="NCBI Taxonomy" id="3373869"/>
    <lineage>
        <taxon>Bacteria</taxon>
        <taxon>Pseudomonadati</taxon>
        <taxon>Pseudomonadota</taxon>
        <taxon>Alphaproteobacteria</taxon>
        <taxon>Rhodobacterales</taxon>
        <taxon>Paracoccaceae</taxon>
        <taxon>Paracoccus</taxon>
        <taxon>Paracoccus broussonetiae</taxon>
    </lineage>
</organism>
<evidence type="ECO:0000313" key="2">
    <source>
        <dbReference type="Proteomes" id="UP001609376"/>
    </source>
</evidence>
<dbReference type="Proteomes" id="UP001609376">
    <property type="component" value="Unassembled WGS sequence"/>
</dbReference>